<evidence type="ECO:0000313" key="3">
    <source>
        <dbReference type="Proteomes" id="UP001597024"/>
    </source>
</evidence>
<feature type="non-terminal residue" evidence="2">
    <location>
        <position position="113"/>
    </location>
</feature>
<reference evidence="3" key="1">
    <citation type="journal article" date="2019" name="Int. J. Syst. Evol. Microbiol.">
        <title>The Global Catalogue of Microorganisms (GCM) 10K type strain sequencing project: providing services to taxonomists for standard genome sequencing and annotation.</title>
        <authorList>
            <consortium name="The Broad Institute Genomics Platform"/>
            <consortium name="The Broad Institute Genome Sequencing Center for Infectious Disease"/>
            <person name="Wu L."/>
            <person name="Ma J."/>
        </authorList>
    </citation>
    <scope>NUCLEOTIDE SEQUENCE [LARGE SCALE GENOMIC DNA]</scope>
    <source>
        <strain evidence="3">CCUG 62974</strain>
    </source>
</reference>
<dbReference type="Proteomes" id="UP001597024">
    <property type="component" value="Unassembled WGS sequence"/>
</dbReference>
<keyword evidence="2" id="KW-0808">Transferase</keyword>
<comment type="caution">
    <text evidence="2">The sequence shown here is derived from an EMBL/GenBank/DDBJ whole genome shotgun (WGS) entry which is preliminary data.</text>
</comment>
<dbReference type="EMBL" id="JBHTHX010000124">
    <property type="protein sequence ID" value="MFD0884161.1"/>
    <property type="molecule type" value="Genomic_DNA"/>
</dbReference>
<accession>A0ABW3DLE3</accession>
<name>A0ABW3DLE3_9ACTN</name>
<gene>
    <name evidence="2" type="ORF">ACFQ08_06310</name>
</gene>
<dbReference type="PROSITE" id="PS50011">
    <property type="entry name" value="PROTEIN_KINASE_DOM"/>
    <property type="match status" value="1"/>
</dbReference>
<dbReference type="Pfam" id="PF07714">
    <property type="entry name" value="PK_Tyr_Ser-Thr"/>
    <property type="match status" value="1"/>
</dbReference>
<dbReference type="SUPFAM" id="SSF56112">
    <property type="entry name" value="Protein kinase-like (PK-like)"/>
    <property type="match status" value="1"/>
</dbReference>
<dbReference type="InterPro" id="IPR001245">
    <property type="entry name" value="Ser-Thr/Tyr_kinase_cat_dom"/>
</dbReference>
<sequence>MVQPLTSGDPPRLGPFELTGRLGEGGQGVVYLGRGPAGEQVAVKLLHHGLATDPEARTRFLREVSVARRVARFCTAPVLHADLAGSQPYLVSEYVPGPSLRRLVDQEGPSGGA</sequence>
<dbReference type="InterPro" id="IPR011009">
    <property type="entry name" value="Kinase-like_dom_sf"/>
</dbReference>
<feature type="domain" description="Protein kinase" evidence="1">
    <location>
        <begin position="16"/>
        <end position="113"/>
    </location>
</feature>
<dbReference type="Gene3D" id="3.30.200.20">
    <property type="entry name" value="Phosphorylase Kinase, domain 1"/>
    <property type="match status" value="1"/>
</dbReference>
<evidence type="ECO:0000313" key="2">
    <source>
        <dbReference type="EMBL" id="MFD0884161.1"/>
    </source>
</evidence>
<keyword evidence="2" id="KW-0418">Kinase</keyword>
<organism evidence="2 3">
    <name type="scientific">Streptosporangium algeriense</name>
    <dbReference type="NCBI Taxonomy" id="1682748"/>
    <lineage>
        <taxon>Bacteria</taxon>
        <taxon>Bacillati</taxon>
        <taxon>Actinomycetota</taxon>
        <taxon>Actinomycetes</taxon>
        <taxon>Streptosporangiales</taxon>
        <taxon>Streptosporangiaceae</taxon>
        <taxon>Streptosporangium</taxon>
    </lineage>
</organism>
<keyword evidence="3" id="KW-1185">Reference proteome</keyword>
<dbReference type="InterPro" id="IPR000719">
    <property type="entry name" value="Prot_kinase_dom"/>
</dbReference>
<dbReference type="GO" id="GO:0016301">
    <property type="term" value="F:kinase activity"/>
    <property type="evidence" value="ECO:0007669"/>
    <property type="project" value="UniProtKB-KW"/>
</dbReference>
<proteinExistence type="predicted"/>
<evidence type="ECO:0000259" key="1">
    <source>
        <dbReference type="PROSITE" id="PS50011"/>
    </source>
</evidence>
<protein>
    <submittedName>
        <fullName evidence="2">Protein kinase</fullName>
    </submittedName>
</protein>